<keyword evidence="8 9" id="KW-0998">Cell outer membrane</keyword>
<dbReference type="InterPro" id="IPR010917">
    <property type="entry name" value="TonB_rcpt_CS"/>
</dbReference>
<keyword evidence="16" id="KW-0675">Receptor</keyword>
<evidence type="ECO:0000256" key="4">
    <source>
        <dbReference type="ARBA" id="ARBA00022692"/>
    </source>
</evidence>
<feature type="short sequence motif" description="TonB C-terminal box" evidence="10">
    <location>
        <begin position="984"/>
        <end position="1001"/>
    </location>
</feature>
<dbReference type="InterPro" id="IPR000531">
    <property type="entry name" value="Beta-barrel_TonB"/>
</dbReference>
<feature type="region of interest" description="Disordered" evidence="12">
    <location>
        <begin position="576"/>
        <end position="599"/>
    </location>
</feature>
<reference evidence="16 17" key="1">
    <citation type="submission" date="2019-03" db="EMBL/GenBank/DDBJ databases">
        <title>Freshwater and sediment microbial communities from various areas in North America, analyzing microbe dynamics in response to fracking.</title>
        <authorList>
            <person name="Lamendella R."/>
        </authorList>
    </citation>
    <scope>NUCLEOTIDE SEQUENCE [LARGE SCALE GENOMIC DNA]</scope>
    <source>
        <strain evidence="16 17">18_TX</strain>
    </source>
</reference>
<feature type="signal peptide" evidence="13">
    <location>
        <begin position="1"/>
        <end position="31"/>
    </location>
</feature>
<feature type="domain" description="TonB-dependent receptor-like beta-barrel" evidence="14">
    <location>
        <begin position="418"/>
        <end position="961"/>
    </location>
</feature>
<evidence type="ECO:0000256" key="1">
    <source>
        <dbReference type="ARBA" id="ARBA00004571"/>
    </source>
</evidence>
<dbReference type="Gene3D" id="2.170.130.10">
    <property type="entry name" value="TonB-dependent receptor, plug domain"/>
    <property type="match status" value="1"/>
</dbReference>
<dbReference type="Pfam" id="PF00593">
    <property type="entry name" value="TonB_dep_Rec_b-barrel"/>
    <property type="match status" value="1"/>
</dbReference>
<gene>
    <name evidence="16" type="ORF">DEU29_102188</name>
</gene>
<protein>
    <submittedName>
        <fullName evidence="16">TonB-dependent receptor-like protein</fullName>
    </submittedName>
</protein>
<organism evidence="16 17">
    <name type="scientific">Idiomarina aquatica</name>
    <dbReference type="NCBI Taxonomy" id="1327752"/>
    <lineage>
        <taxon>Bacteria</taxon>
        <taxon>Pseudomonadati</taxon>
        <taxon>Pseudomonadota</taxon>
        <taxon>Gammaproteobacteria</taxon>
        <taxon>Alteromonadales</taxon>
        <taxon>Idiomarinaceae</taxon>
        <taxon>Idiomarina</taxon>
    </lineage>
</organism>
<keyword evidence="7 9" id="KW-0472">Membrane</keyword>
<sequence>MTEQSLLARSIKTILMAGVGSAFLAGAPAFAQDANQDVDVQGVQTTDEQESSAEEQPERIQVTGSRIRTDAFANETPIDIISAEEATEQGLATLGDLLRTSTVAAGSSQITSALTVGYVTSGGAGAETISMRGLGANRTLVLLNGRRAGPAGTRGQVSAFDMNALPISAIERVEVLKDGASSLYGSDAVAGVINIITKKGDDKSISVDISQPFESGGERQRINASIGETYDKGSYRFVLDYNAQRELKRGDRDFYRCSQRYLFTPEGERADPIDPRTGDYHCNDTPYGLWLYDLGTGNIPRTPTGTYGFYDYDGFLGSNGYDSINDTASGPGDLRSPEGFYFVGYDKESDPLWGKQHPFTDKESMVPETVTASAFLQGDYSLTDTTTLYGELLHSSRETETQGYRQFWTADVGYIPVQALAGNWSGNAYAMPVHLTDHYGADVKVDYTRFVAGLEGSLGFWDWDISYQNSYNKGTYGNKVIFRDSMLMAQNNAVTGGSCNGEVTEFSGKTCVDVPFGDAQLLYGNPSDEVRNFLFGYEQGETIYKQQTLEGYITGDLFTLPAGPVGAAFGASYQRDELDDQPGEQSANGNSWGLSSASRTAGSQNSRAVFGEVRVPVLADVFLAQRVDITGSARWTDVSTYGSDTTFKLGLNWEINDDWRIRASRGTSFRSPALFELFLAGQTGFGGQMAVDPCYNYGARYEEGNVSEQVYQNCQADGIPLDYDGAGTSSATLVTSGGAGNLEAETSVAESAGIVWTSPENTFAASVDYYDVDISGQIASLGGADIVRSCYTSENFPNDPLCELFTRNDGTNGDWGIDTVNGGYVNIASQGTRGVDINLTYQDEFDFGRVRVNLEHTNQIEQRYQLFADSEPSQWIGEIGYPKHVGLLTSTFARDDWSLTWTMRYVDKTNDYEYFDDTNETSYRGEDVTFVAETPTTFYHTLSGNMTFADAFDVTVGVANLFDKEPPMVSPSYVRSVGNATLYSQYDNLGRRVFANVTYNF</sequence>
<evidence type="ECO:0000256" key="11">
    <source>
        <dbReference type="RuleBase" id="RU003357"/>
    </source>
</evidence>
<name>A0A4R6PQM4_9GAMM</name>
<evidence type="ECO:0000256" key="7">
    <source>
        <dbReference type="ARBA" id="ARBA00023136"/>
    </source>
</evidence>
<evidence type="ECO:0000313" key="16">
    <source>
        <dbReference type="EMBL" id="TDP40288.1"/>
    </source>
</evidence>
<dbReference type="PROSITE" id="PS01156">
    <property type="entry name" value="TONB_DEPENDENT_REC_2"/>
    <property type="match status" value="1"/>
</dbReference>
<feature type="region of interest" description="Disordered" evidence="12">
    <location>
        <begin position="41"/>
        <end position="60"/>
    </location>
</feature>
<dbReference type="OrthoDB" id="176248at2"/>
<evidence type="ECO:0000256" key="8">
    <source>
        <dbReference type="ARBA" id="ARBA00023237"/>
    </source>
</evidence>
<dbReference type="RefSeq" id="WP_133538748.1">
    <property type="nucleotide sequence ID" value="NZ_SNXI01000002.1"/>
</dbReference>
<dbReference type="EMBL" id="SNXI01000002">
    <property type="protein sequence ID" value="TDP40288.1"/>
    <property type="molecule type" value="Genomic_DNA"/>
</dbReference>
<evidence type="ECO:0000313" key="17">
    <source>
        <dbReference type="Proteomes" id="UP000295531"/>
    </source>
</evidence>
<evidence type="ECO:0000256" key="6">
    <source>
        <dbReference type="ARBA" id="ARBA00023077"/>
    </source>
</evidence>
<keyword evidence="6 11" id="KW-0798">TonB box</keyword>
<dbReference type="PANTHER" id="PTHR47234">
    <property type="match status" value="1"/>
</dbReference>
<dbReference type="Pfam" id="PF07715">
    <property type="entry name" value="Plug"/>
    <property type="match status" value="1"/>
</dbReference>
<evidence type="ECO:0000256" key="2">
    <source>
        <dbReference type="ARBA" id="ARBA00022448"/>
    </source>
</evidence>
<evidence type="ECO:0000256" key="10">
    <source>
        <dbReference type="PROSITE-ProRule" id="PRU10144"/>
    </source>
</evidence>
<dbReference type="SUPFAM" id="SSF56935">
    <property type="entry name" value="Porins"/>
    <property type="match status" value="1"/>
</dbReference>
<keyword evidence="17" id="KW-1185">Reference proteome</keyword>
<dbReference type="InterPro" id="IPR012910">
    <property type="entry name" value="Plug_dom"/>
</dbReference>
<dbReference type="PANTHER" id="PTHR47234:SF2">
    <property type="entry name" value="TONB-DEPENDENT RECEPTOR"/>
    <property type="match status" value="1"/>
</dbReference>
<comment type="subcellular location">
    <subcellularLocation>
        <location evidence="1 9">Cell outer membrane</location>
        <topology evidence="1 9">Multi-pass membrane protein</topology>
    </subcellularLocation>
</comment>
<dbReference type="GO" id="GO:0009279">
    <property type="term" value="C:cell outer membrane"/>
    <property type="evidence" value="ECO:0007669"/>
    <property type="project" value="UniProtKB-SubCell"/>
</dbReference>
<evidence type="ECO:0000256" key="5">
    <source>
        <dbReference type="ARBA" id="ARBA00022729"/>
    </source>
</evidence>
<keyword evidence="2 9" id="KW-0813">Transport</keyword>
<comment type="similarity">
    <text evidence="9 11">Belongs to the TonB-dependent receptor family.</text>
</comment>
<keyword evidence="4 9" id="KW-0812">Transmembrane</keyword>
<evidence type="ECO:0000256" key="3">
    <source>
        <dbReference type="ARBA" id="ARBA00022452"/>
    </source>
</evidence>
<dbReference type="InterPro" id="IPR039426">
    <property type="entry name" value="TonB-dep_rcpt-like"/>
</dbReference>
<dbReference type="InterPro" id="IPR037066">
    <property type="entry name" value="Plug_dom_sf"/>
</dbReference>
<dbReference type="InterPro" id="IPR036942">
    <property type="entry name" value="Beta-barrel_TonB_sf"/>
</dbReference>
<comment type="caution">
    <text evidence="16">The sequence shown here is derived from an EMBL/GenBank/DDBJ whole genome shotgun (WGS) entry which is preliminary data.</text>
</comment>
<evidence type="ECO:0000256" key="12">
    <source>
        <dbReference type="SAM" id="MobiDB-lite"/>
    </source>
</evidence>
<dbReference type="PROSITE" id="PS52016">
    <property type="entry name" value="TONB_DEPENDENT_REC_3"/>
    <property type="match status" value="1"/>
</dbReference>
<accession>A0A4R6PQM4</accession>
<evidence type="ECO:0000259" key="14">
    <source>
        <dbReference type="Pfam" id="PF00593"/>
    </source>
</evidence>
<dbReference type="Proteomes" id="UP000295531">
    <property type="component" value="Unassembled WGS sequence"/>
</dbReference>
<feature type="compositionally biased region" description="Polar residues" evidence="12">
    <location>
        <begin position="583"/>
        <end position="599"/>
    </location>
</feature>
<feature type="domain" description="TonB-dependent receptor plug" evidence="15">
    <location>
        <begin position="76"/>
        <end position="192"/>
    </location>
</feature>
<evidence type="ECO:0000256" key="13">
    <source>
        <dbReference type="SAM" id="SignalP"/>
    </source>
</evidence>
<keyword evidence="3 9" id="KW-1134">Transmembrane beta strand</keyword>
<dbReference type="Gene3D" id="2.40.170.20">
    <property type="entry name" value="TonB-dependent receptor, beta-barrel domain"/>
    <property type="match status" value="1"/>
</dbReference>
<evidence type="ECO:0000259" key="15">
    <source>
        <dbReference type="Pfam" id="PF07715"/>
    </source>
</evidence>
<keyword evidence="5 13" id="KW-0732">Signal</keyword>
<proteinExistence type="inferred from homology"/>
<dbReference type="AlphaFoldDB" id="A0A4R6PQM4"/>
<feature type="chain" id="PRO_5020431448" evidence="13">
    <location>
        <begin position="32"/>
        <end position="1001"/>
    </location>
</feature>
<evidence type="ECO:0000256" key="9">
    <source>
        <dbReference type="PROSITE-ProRule" id="PRU01360"/>
    </source>
</evidence>